<gene>
    <name evidence="1" type="ORF">BGZ96_000744</name>
</gene>
<keyword evidence="2" id="KW-1185">Reference proteome</keyword>
<comment type="caution">
    <text evidence="1">The sequence shown here is derived from an EMBL/GenBank/DDBJ whole genome shotgun (WGS) entry which is preliminary data.</text>
</comment>
<accession>A0ABQ7JNH0</accession>
<sequence length="441" mass="50389">MPTLGPGIFSWALQEKKDMDGYNNHEPSPLLRKQDGERLLLLRHGLVPLEDVEVVESETVPLTDELHNVVFAFSWTLTRIIIYRPSDRRRHPEIVPHPGSLFQFPAGVVHLGQRNTGQTDLLVLKTLHVHLSADARLVLGPDFLARYPKVESVALIDTTFDYEPQEVIQQRCFPARLRRVKALVLQGWPALTFYPDTLYSTRRLVDLRMSTTVRSDEHCYIASSLEDNCEDENHQYGQFALLFDFRMLEKCPLLGIVTLNIYTNTGHSRILTRDELFERPTLTTLNMEDNYSEGEDQLVKEVISKRIVARELHILTLIGGWSISEESGLSLQEVLNYFEAHHWTTGITTVEDVLETVRSIPLTNLKIRTMSLRLDLSRDEDMKRVEELGMVPAGDDVYDTGGKDVGDGKRSALLPMEVYYRFTKYRILKLLKQAPLSSAVS</sequence>
<proteinExistence type="predicted"/>
<evidence type="ECO:0000313" key="1">
    <source>
        <dbReference type="EMBL" id="KAG0282202.1"/>
    </source>
</evidence>
<protein>
    <submittedName>
        <fullName evidence="1">Uncharacterized protein</fullName>
    </submittedName>
</protein>
<evidence type="ECO:0000313" key="2">
    <source>
        <dbReference type="Proteomes" id="UP001194696"/>
    </source>
</evidence>
<organism evidence="1 2">
    <name type="scientific">Linnemannia gamsii</name>
    <dbReference type="NCBI Taxonomy" id="64522"/>
    <lineage>
        <taxon>Eukaryota</taxon>
        <taxon>Fungi</taxon>
        <taxon>Fungi incertae sedis</taxon>
        <taxon>Mucoromycota</taxon>
        <taxon>Mortierellomycotina</taxon>
        <taxon>Mortierellomycetes</taxon>
        <taxon>Mortierellales</taxon>
        <taxon>Mortierellaceae</taxon>
        <taxon>Linnemannia</taxon>
    </lineage>
</organism>
<dbReference type="EMBL" id="JAAAIM010001107">
    <property type="protein sequence ID" value="KAG0282202.1"/>
    <property type="molecule type" value="Genomic_DNA"/>
</dbReference>
<dbReference type="Proteomes" id="UP001194696">
    <property type="component" value="Unassembled WGS sequence"/>
</dbReference>
<name>A0ABQ7JNH0_9FUNG</name>
<reference evidence="1 2" key="1">
    <citation type="journal article" date="2020" name="Fungal Divers.">
        <title>Resolving the Mortierellaceae phylogeny through synthesis of multi-gene phylogenetics and phylogenomics.</title>
        <authorList>
            <person name="Vandepol N."/>
            <person name="Liber J."/>
            <person name="Desiro A."/>
            <person name="Na H."/>
            <person name="Kennedy M."/>
            <person name="Barry K."/>
            <person name="Grigoriev I.V."/>
            <person name="Miller A.N."/>
            <person name="O'Donnell K."/>
            <person name="Stajich J.E."/>
            <person name="Bonito G."/>
        </authorList>
    </citation>
    <scope>NUCLEOTIDE SEQUENCE [LARGE SCALE GENOMIC DNA]</scope>
    <source>
        <strain evidence="1 2">AD045</strain>
    </source>
</reference>